<keyword evidence="1 3" id="KW-0560">Oxidoreductase</keyword>
<dbReference type="EC" id="1.2.1.19" evidence="5"/>
<evidence type="ECO:0000256" key="1">
    <source>
        <dbReference type="ARBA" id="ARBA00023002"/>
    </source>
</evidence>
<name>A0A087LZB3_9HYPH</name>
<comment type="caution">
    <text evidence="5">The sequence shown here is derived from an EMBL/GenBank/DDBJ whole genome shotgun (WGS) entry which is preliminary data.</text>
</comment>
<keyword evidence="6" id="KW-1185">Reference proteome</keyword>
<feature type="domain" description="Aldehyde dehydrogenase" evidence="4">
    <location>
        <begin position="22"/>
        <end position="471"/>
    </location>
</feature>
<dbReference type="InterPro" id="IPR016162">
    <property type="entry name" value="Ald_DH_N"/>
</dbReference>
<evidence type="ECO:0000256" key="3">
    <source>
        <dbReference type="RuleBase" id="RU003345"/>
    </source>
</evidence>
<dbReference type="AlphaFoldDB" id="A0A087LZB3"/>
<dbReference type="GO" id="GO:0019145">
    <property type="term" value="F:aminobutyraldehyde dehydrogenase (NAD+) activity"/>
    <property type="evidence" value="ECO:0007669"/>
    <property type="project" value="UniProtKB-EC"/>
</dbReference>
<evidence type="ECO:0000259" key="4">
    <source>
        <dbReference type="Pfam" id="PF00171"/>
    </source>
</evidence>
<dbReference type="FunFam" id="3.40.605.10:FF:000001">
    <property type="entry name" value="Aldehyde dehydrogenase 1"/>
    <property type="match status" value="1"/>
</dbReference>
<dbReference type="NCBIfam" id="NF010000">
    <property type="entry name" value="PRK13473.1"/>
    <property type="match status" value="1"/>
</dbReference>
<evidence type="ECO:0000256" key="2">
    <source>
        <dbReference type="PROSITE-ProRule" id="PRU10007"/>
    </source>
</evidence>
<dbReference type="Pfam" id="PF00171">
    <property type="entry name" value="Aldedh"/>
    <property type="match status" value="1"/>
</dbReference>
<reference evidence="5 6" key="1">
    <citation type="submission" date="2014-08" db="EMBL/GenBank/DDBJ databases">
        <authorList>
            <person name="Hassan Y.I."/>
            <person name="Lepp D."/>
            <person name="Zhou T."/>
        </authorList>
    </citation>
    <scope>NUCLEOTIDE SEQUENCE [LARGE SCALE GENOMIC DNA]</scope>
    <source>
        <strain evidence="5 6">IFO13584</strain>
    </source>
</reference>
<dbReference type="InterPro" id="IPR029510">
    <property type="entry name" value="Ald_DH_CS_GLU"/>
</dbReference>
<gene>
    <name evidence="5" type="ORF">JP75_17855</name>
</gene>
<dbReference type="InterPro" id="IPR016161">
    <property type="entry name" value="Ald_DH/histidinol_DH"/>
</dbReference>
<organism evidence="5 6">
    <name type="scientific">Devosia riboflavina</name>
    <dbReference type="NCBI Taxonomy" id="46914"/>
    <lineage>
        <taxon>Bacteria</taxon>
        <taxon>Pseudomonadati</taxon>
        <taxon>Pseudomonadota</taxon>
        <taxon>Alphaproteobacteria</taxon>
        <taxon>Hyphomicrobiales</taxon>
        <taxon>Devosiaceae</taxon>
        <taxon>Devosia</taxon>
    </lineage>
</organism>
<dbReference type="RefSeq" id="WP_035085475.1">
    <property type="nucleotide sequence ID" value="NZ_JQGC01000017.1"/>
</dbReference>
<comment type="similarity">
    <text evidence="3">Belongs to the aldehyde dehydrogenase family.</text>
</comment>
<dbReference type="Proteomes" id="UP000028981">
    <property type="component" value="Unassembled WGS sequence"/>
</dbReference>
<protein>
    <submittedName>
        <fullName evidence="5">Gamma-aminobutyraldehyde dehydrogenase</fullName>
        <ecNumber evidence="5">1.2.1.19</ecNumber>
    </submittedName>
</protein>
<dbReference type="Gene3D" id="3.40.309.10">
    <property type="entry name" value="Aldehyde Dehydrogenase, Chain A, domain 2"/>
    <property type="match status" value="1"/>
</dbReference>
<feature type="active site" evidence="2">
    <location>
        <position position="251"/>
    </location>
</feature>
<proteinExistence type="inferred from homology"/>
<dbReference type="STRING" id="46914.JP75_17855"/>
<dbReference type="InterPro" id="IPR016163">
    <property type="entry name" value="Ald_DH_C"/>
</dbReference>
<dbReference type="Gene3D" id="3.40.605.10">
    <property type="entry name" value="Aldehyde Dehydrogenase, Chain A, domain 1"/>
    <property type="match status" value="1"/>
</dbReference>
<dbReference type="PROSITE" id="PS00687">
    <property type="entry name" value="ALDEHYDE_DEHYDR_GLU"/>
    <property type="match status" value="1"/>
</dbReference>
<dbReference type="PANTHER" id="PTHR11699">
    <property type="entry name" value="ALDEHYDE DEHYDROGENASE-RELATED"/>
    <property type="match status" value="1"/>
</dbReference>
<dbReference type="EMBL" id="JQGC01000017">
    <property type="protein sequence ID" value="KFL29966.1"/>
    <property type="molecule type" value="Genomic_DNA"/>
</dbReference>
<dbReference type="OrthoDB" id="9812625at2"/>
<dbReference type="InterPro" id="IPR015590">
    <property type="entry name" value="Aldehyde_DH_dom"/>
</dbReference>
<evidence type="ECO:0000313" key="5">
    <source>
        <dbReference type="EMBL" id="KFL29966.1"/>
    </source>
</evidence>
<dbReference type="SUPFAM" id="SSF53720">
    <property type="entry name" value="ALDH-like"/>
    <property type="match status" value="1"/>
</dbReference>
<sequence>MTAFETRLFIDGDFVAGEGAIETVFEPALGTRLAEVASASPDQIDRAIRAAHRAFAAWSKTTPRERSAALLAIADRIEASAETLGTIESRNAGKPLRYARGGEIGNVVDVFRFFATAVRNMPAPAAGNYRSSKRMSLVRRDPIGVIAQIAPWNYPLLMAAWKIAPAIAAGNTVVIKPSELTPLSLLALARIFAEVLPPGVINIICGNGPDVGQKLISHDLVRMISLTGDVRTGRAVLQAAAGPMIKRTHLELGGKAPVIVAADADLDKLVETLREASFYNAGQDCTAACRIFADKTIVQSLTDRLETMLGSLVYGRPERNDVEFGPVISARHHERVAGFVDRAKSSGADVMQGRAAEADGFFFAPTLVAAPIEAEIVQKEVFGPVVSITPFDTLQTAVDWANASEYGLGSSVWSRNADEALALADALEYGVTWINTHGFMATEMPHGGMKNSGYGSDLSMQSLLDYTQIRHLMFG</sequence>
<accession>A0A087LZB3</accession>
<evidence type="ECO:0000313" key="6">
    <source>
        <dbReference type="Proteomes" id="UP000028981"/>
    </source>
</evidence>